<dbReference type="InterPro" id="IPR004513">
    <property type="entry name" value="FtsX"/>
</dbReference>
<feature type="transmembrane region" description="Helical" evidence="13">
    <location>
        <begin position="20"/>
        <end position="41"/>
    </location>
</feature>
<comment type="similarity">
    <text evidence="3 12">Belongs to the ABC-4 integral membrane protein family. FtsX subfamily.</text>
</comment>
<evidence type="ECO:0000259" key="15">
    <source>
        <dbReference type="Pfam" id="PF18075"/>
    </source>
</evidence>
<accession>A0A1H2LXJ0</accession>
<evidence type="ECO:0000256" key="2">
    <source>
        <dbReference type="ARBA" id="ARBA00004651"/>
    </source>
</evidence>
<dbReference type="PANTHER" id="PTHR47755:SF1">
    <property type="entry name" value="CELL DIVISION PROTEIN FTSX"/>
    <property type="match status" value="1"/>
</dbReference>
<keyword evidence="9 13" id="KW-1133">Transmembrane helix</keyword>
<dbReference type="Pfam" id="PF02687">
    <property type="entry name" value="FtsX"/>
    <property type="match status" value="1"/>
</dbReference>
<dbReference type="EMBL" id="LT629791">
    <property type="protein sequence ID" value="SDU85659.1"/>
    <property type="molecule type" value="Genomic_DNA"/>
</dbReference>
<evidence type="ECO:0000259" key="14">
    <source>
        <dbReference type="Pfam" id="PF02687"/>
    </source>
</evidence>
<dbReference type="GO" id="GO:0051301">
    <property type="term" value="P:cell division"/>
    <property type="evidence" value="ECO:0007669"/>
    <property type="project" value="UniProtKB-KW"/>
</dbReference>
<protein>
    <recommendedName>
        <fullName evidence="5 12">Cell division protein FtsX</fullName>
    </recommendedName>
</protein>
<evidence type="ECO:0000256" key="10">
    <source>
        <dbReference type="ARBA" id="ARBA00023136"/>
    </source>
</evidence>
<dbReference type="NCBIfam" id="NF038346">
    <property type="entry name" value="FtsX_actino"/>
    <property type="match status" value="1"/>
</dbReference>
<dbReference type="PANTHER" id="PTHR47755">
    <property type="entry name" value="CELL DIVISION PROTEIN FTSX"/>
    <property type="match status" value="1"/>
</dbReference>
<dbReference type="Pfam" id="PF18075">
    <property type="entry name" value="FtsX_ECD"/>
    <property type="match status" value="1"/>
</dbReference>
<comment type="function">
    <text evidence="1">Part of the ABC transporter FtsEX involved in cellular division.</text>
</comment>
<dbReference type="InterPro" id="IPR003838">
    <property type="entry name" value="ABC3_permease_C"/>
</dbReference>
<dbReference type="InterPro" id="IPR047929">
    <property type="entry name" value="FtsX_actino"/>
</dbReference>
<evidence type="ECO:0000256" key="1">
    <source>
        <dbReference type="ARBA" id="ARBA00003552"/>
    </source>
</evidence>
<dbReference type="GO" id="GO:0005886">
    <property type="term" value="C:plasma membrane"/>
    <property type="evidence" value="ECO:0007669"/>
    <property type="project" value="UniProtKB-SubCell"/>
</dbReference>
<dbReference type="STRING" id="419479.SAMN04488563_6797"/>
<dbReference type="RefSeq" id="WP_046769627.1">
    <property type="nucleotide sequence ID" value="NZ_KQ061237.1"/>
</dbReference>
<feature type="transmembrane region" description="Helical" evidence="13">
    <location>
        <begin position="235"/>
        <end position="258"/>
    </location>
</feature>
<sequence>MRFQYVLSEITTGLRRNLTMTIALVIVVAISIAMLGAGLLIRSQADTTKGYWYDRIEISVFMCNEFATGAGCADGAVTDAQRDTIRQTLESHPEVDEVFYENQEQAFERFSEQFDDSDIGGIITPDQLPESFRVALQDPEEYDGVVSAVSGLPGVQEVTDQRQLLEPLFRTLDGFQLVAFAITVIQIIAAVLLIGNTIRLAAFNRRRETGIMRLVGASNFYIQLPFILEAAIAGLLGSLLGVVALFVGVELIVGRFIAPNLQFTSWVDSADVWSATPWLLVAGVVFSMLASFVTLRRYLRV</sequence>
<keyword evidence="8 13" id="KW-0812">Transmembrane</keyword>
<dbReference type="PIRSF" id="PIRSF003097">
    <property type="entry name" value="FtsX"/>
    <property type="match status" value="1"/>
</dbReference>
<evidence type="ECO:0000256" key="13">
    <source>
        <dbReference type="SAM" id="Phobius"/>
    </source>
</evidence>
<keyword evidence="10 12" id="KW-0472">Membrane</keyword>
<evidence type="ECO:0000256" key="9">
    <source>
        <dbReference type="ARBA" id="ARBA00022989"/>
    </source>
</evidence>
<evidence type="ECO:0000256" key="8">
    <source>
        <dbReference type="ARBA" id="ARBA00022692"/>
    </source>
</evidence>
<dbReference type="OrthoDB" id="9812531at2"/>
<evidence type="ECO:0000256" key="11">
    <source>
        <dbReference type="ARBA" id="ARBA00023306"/>
    </source>
</evidence>
<keyword evidence="7 12" id="KW-0132">Cell division</keyword>
<organism evidence="16 17">
    <name type="scientific">Jiangella alkaliphila</name>
    <dbReference type="NCBI Taxonomy" id="419479"/>
    <lineage>
        <taxon>Bacteria</taxon>
        <taxon>Bacillati</taxon>
        <taxon>Actinomycetota</taxon>
        <taxon>Actinomycetes</taxon>
        <taxon>Jiangellales</taxon>
        <taxon>Jiangellaceae</taxon>
        <taxon>Jiangella</taxon>
    </lineage>
</organism>
<dbReference type="Gene3D" id="3.30.70.3040">
    <property type="match status" value="1"/>
</dbReference>
<dbReference type="AlphaFoldDB" id="A0A1H2LXJ0"/>
<evidence type="ECO:0000256" key="4">
    <source>
        <dbReference type="ARBA" id="ARBA00011160"/>
    </source>
</evidence>
<name>A0A1H2LXJ0_9ACTN</name>
<evidence type="ECO:0000256" key="3">
    <source>
        <dbReference type="ARBA" id="ARBA00007379"/>
    </source>
</evidence>
<evidence type="ECO:0000313" key="16">
    <source>
        <dbReference type="EMBL" id="SDU85659.1"/>
    </source>
</evidence>
<keyword evidence="17" id="KW-1185">Reference proteome</keyword>
<gene>
    <name evidence="16" type="ORF">SAMN04488563_6797</name>
</gene>
<comment type="subunit">
    <text evidence="4">Forms a membrane-associated complex with FtsE.</text>
</comment>
<feature type="transmembrane region" description="Helical" evidence="13">
    <location>
        <begin position="278"/>
        <end position="299"/>
    </location>
</feature>
<evidence type="ECO:0000256" key="7">
    <source>
        <dbReference type="ARBA" id="ARBA00022618"/>
    </source>
</evidence>
<comment type="subcellular location">
    <subcellularLocation>
        <location evidence="2">Cell membrane</location>
        <topology evidence="2">Multi-pass membrane protein</topology>
    </subcellularLocation>
</comment>
<evidence type="ECO:0000256" key="5">
    <source>
        <dbReference type="ARBA" id="ARBA00021907"/>
    </source>
</evidence>
<evidence type="ECO:0000256" key="12">
    <source>
        <dbReference type="PIRNR" id="PIRNR003097"/>
    </source>
</evidence>
<feature type="domain" description="FtsX extracellular" evidence="15">
    <location>
        <begin position="56"/>
        <end position="158"/>
    </location>
</feature>
<dbReference type="Proteomes" id="UP000182977">
    <property type="component" value="Chromosome I"/>
</dbReference>
<keyword evidence="6 12" id="KW-1003">Cell membrane</keyword>
<feature type="transmembrane region" description="Helical" evidence="13">
    <location>
        <begin position="177"/>
        <end position="198"/>
    </location>
</feature>
<dbReference type="InterPro" id="IPR040690">
    <property type="entry name" value="FtsX_ECD"/>
</dbReference>
<feature type="domain" description="ABC3 transporter permease C-terminal" evidence="14">
    <location>
        <begin position="181"/>
        <end position="300"/>
    </location>
</feature>
<proteinExistence type="inferred from homology"/>
<keyword evidence="11 12" id="KW-0131">Cell cycle</keyword>
<reference evidence="17" key="1">
    <citation type="submission" date="2016-10" db="EMBL/GenBank/DDBJ databases">
        <authorList>
            <person name="Varghese N."/>
            <person name="Submissions S."/>
        </authorList>
    </citation>
    <scope>NUCLEOTIDE SEQUENCE [LARGE SCALE GENOMIC DNA]</scope>
    <source>
        <strain evidence="17">DSM 45079</strain>
    </source>
</reference>
<evidence type="ECO:0000313" key="17">
    <source>
        <dbReference type="Proteomes" id="UP000182977"/>
    </source>
</evidence>
<evidence type="ECO:0000256" key="6">
    <source>
        <dbReference type="ARBA" id="ARBA00022475"/>
    </source>
</evidence>